<keyword evidence="3 9" id="KW-0489">Methyltransferase</keyword>
<comment type="similarity">
    <text evidence="1">Belongs to the N(4)/N(6)-methyltransferase family.</text>
</comment>
<evidence type="ECO:0000259" key="7">
    <source>
        <dbReference type="Pfam" id="PF07669"/>
    </source>
</evidence>
<gene>
    <name evidence="9" type="ORF">Q8A70_12345</name>
</gene>
<dbReference type="PRINTS" id="PR00507">
    <property type="entry name" value="N12N6MTFRASE"/>
</dbReference>
<dbReference type="CDD" id="cd02440">
    <property type="entry name" value="AdoMet_MTases"/>
    <property type="match status" value="1"/>
</dbReference>
<name>A0ABU0YL62_9PROT</name>
<comment type="caution">
    <text evidence="9">The sequence shown here is derived from an EMBL/GenBank/DDBJ whole genome shotgun (WGS) entry which is preliminary data.</text>
</comment>
<evidence type="ECO:0000256" key="6">
    <source>
        <dbReference type="ARBA" id="ARBA00047942"/>
    </source>
</evidence>
<keyword evidence="5" id="KW-0949">S-adenosyl-L-methionine</keyword>
<sequence length="554" mass="59505">MGSPLRETEPALIAACRALIGRETALSPAETAVTTGIAPEPDRAILATLRREIGSGGDPLGAAFARIRAAKARRALGATYTPREIVTAMLAWSARRSGAIPDRIVDPGAGSGRFLLAAAARFPEAALVGIEIDPVAALVLRANLSTRGLMRRATVLVGDYRATPVPSIAGRTLFIGNPPYLRHHGIAPEWKDWYAATARRFGVQASRLAGLHLHFFLRTLELAKAGDLGCFVTAAEWLDVNYGSALRQLLATRLGVTALHRLDPKALPFADAVTTGVITGFEIGAAPEPVRIDHVSSVAALADLSGGADVPRATLAAAPRWTLIARPAKAVPPGWVELGEICRVHRGQVTGGNAVWIAGPHGADLPPQFLFPAITKARELLAGEVLRDPKHLRRVIDLPRDLDEVPVRDAVDRFLAWARAQGADRSYIARHRKAWWSVDLKAPAPILCTYMARRPPAFVRNLCGARHINIAHGLYPRAPLDDAVLDALAAFLRENVAQTAGRTYAGGLTKFEPKELERIAVPRLEELAAGCVESRITSSPLSVQIRVRLPGTLF</sequence>
<dbReference type="Gene3D" id="3.40.50.150">
    <property type="entry name" value="Vaccinia Virus protein VP39"/>
    <property type="match status" value="1"/>
</dbReference>
<dbReference type="GO" id="GO:0008168">
    <property type="term" value="F:methyltransferase activity"/>
    <property type="evidence" value="ECO:0007669"/>
    <property type="project" value="UniProtKB-KW"/>
</dbReference>
<dbReference type="PANTHER" id="PTHR33841">
    <property type="entry name" value="DNA METHYLTRANSFERASE YEEA-RELATED"/>
    <property type="match status" value="1"/>
</dbReference>
<evidence type="ECO:0000256" key="3">
    <source>
        <dbReference type="ARBA" id="ARBA00022603"/>
    </source>
</evidence>
<proteinExistence type="inferred from homology"/>
<accession>A0ABU0YL62</accession>
<dbReference type="InterPro" id="IPR011639">
    <property type="entry name" value="MethylTrfase_TaqI-like_dom"/>
</dbReference>
<dbReference type="InterPro" id="IPR050953">
    <property type="entry name" value="N4_N6_ade-DNA_methylase"/>
</dbReference>
<evidence type="ECO:0000259" key="8">
    <source>
        <dbReference type="Pfam" id="PF22837"/>
    </source>
</evidence>
<dbReference type="InterPro" id="IPR029063">
    <property type="entry name" value="SAM-dependent_MTases_sf"/>
</dbReference>
<organism evidence="9 10">
    <name type="scientific">Dongia sedimenti</name>
    <dbReference type="NCBI Taxonomy" id="3064282"/>
    <lineage>
        <taxon>Bacteria</taxon>
        <taxon>Pseudomonadati</taxon>
        <taxon>Pseudomonadota</taxon>
        <taxon>Alphaproteobacteria</taxon>
        <taxon>Rhodospirillales</taxon>
        <taxon>Dongiaceae</taxon>
        <taxon>Dongia</taxon>
    </lineage>
</organism>
<evidence type="ECO:0000313" key="9">
    <source>
        <dbReference type="EMBL" id="MDQ7248465.1"/>
    </source>
</evidence>
<keyword evidence="10" id="KW-1185">Reference proteome</keyword>
<dbReference type="PANTHER" id="PTHR33841:SF5">
    <property type="entry name" value="DNA METHYLASE (MODIFICATION METHYLASE) (METHYLTRANSFERASE)-RELATED"/>
    <property type="match status" value="1"/>
</dbReference>
<comment type="catalytic activity">
    <reaction evidence="6">
        <text>a 2'-deoxyadenosine in DNA + S-adenosyl-L-methionine = an N(6)-methyl-2'-deoxyadenosine in DNA + S-adenosyl-L-homocysteine + H(+)</text>
        <dbReference type="Rhea" id="RHEA:15197"/>
        <dbReference type="Rhea" id="RHEA-COMP:12418"/>
        <dbReference type="Rhea" id="RHEA-COMP:12419"/>
        <dbReference type="ChEBI" id="CHEBI:15378"/>
        <dbReference type="ChEBI" id="CHEBI:57856"/>
        <dbReference type="ChEBI" id="CHEBI:59789"/>
        <dbReference type="ChEBI" id="CHEBI:90615"/>
        <dbReference type="ChEBI" id="CHEBI:90616"/>
        <dbReference type="EC" id="2.1.1.72"/>
    </reaction>
</comment>
<dbReference type="RefSeq" id="WP_379955946.1">
    <property type="nucleotide sequence ID" value="NZ_JAUYVI010000004.1"/>
</dbReference>
<protein>
    <recommendedName>
        <fullName evidence="2">site-specific DNA-methyltransferase (adenine-specific)</fullName>
        <ecNumber evidence="2">2.1.1.72</ecNumber>
    </recommendedName>
</protein>
<feature type="domain" description="Type II methyltransferase M.Eco57I C-terminal" evidence="8">
    <location>
        <begin position="394"/>
        <end position="528"/>
    </location>
</feature>
<evidence type="ECO:0000313" key="10">
    <source>
        <dbReference type="Proteomes" id="UP001230156"/>
    </source>
</evidence>
<dbReference type="Proteomes" id="UP001230156">
    <property type="component" value="Unassembled WGS sequence"/>
</dbReference>
<evidence type="ECO:0000256" key="1">
    <source>
        <dbReference type="ARBA" id="ARBA00006594"/>
    </source>
</evidence>
<keyword evidence="4" id="KW-0808">Transferase</keyword>
<dbReference type="SUPFAM" id="SSF53335">
    <property type="entry name" value="S-adenosyl-L-methionine-dependent methyltransferases"/>
    <property type="match status" value="1"/>
</dbReference>
<dbReference type="EC" id="2.1.1.72" evidence="2"/>
<reference evidence="10" key="1">
    <citation type="submission" date="2023-08" db="EMBL/GenBank/DDBJ databases">
        <title>Rhodospirillaceae gen. nov., a novel taxon isolated from the Yangtze River Yuezi River estuary sludge.</title>
        <authorList>
            <person name="Ruan L."/>
        </authorList>
    </citation>
    <scope>NUCLEOTIDE SEQUENCE [LARGE SCALE GENOMIC DNA]</scope>
    <source>
        <strain evidence="10">R-7</strain>
    </source>
</reference>
<dbReference type="Pfam" id="PF22837">
    <property type="entry name" value="M_Eco57I_C"/>
    <property type="match status" value="1"/>
</dbReference>
<dbReference type="EMBL" id="JAUYVI010000004">
    <property type="protein sequence ID" value="MDQ7248465.1"/>
    <property type="molecule type" value="Genomic_DNA"/>
</dbReference>
<dbReference type="Pfam" id="PF07669">
    <property type="entry name" value="Eco57I"/>
    <property type="match status" value="1"/>
</dbReference>
<evidence type="ECO:0000256" key="4">
    <source>
        <dbReference type="ARBA" id="ARBA00022679"/>
    </source>
</evidence>
<dbReference type="InterPro" id="IPR054520">
    <property type="entry name" value="M_Eco57I_C"/>
</dbReference>
<feature type="domain" description="Type II methyltransferase M.TaqI-like" evidence="7">
    <location>
        <begin position="175"/>
        <end position="251"/>
    </location>
</feature>
<dbReference type="GO" id="GO:0032259">
    <property type="term" value="P:methylation"/>
    <property type="evidence" value="ECO:0007669"/>
    <property type="project" value="UniProtKB-KW"/>
</dbReference>
<evidence type="ECO:0000256" key="5">
    <source>
        <dbReference type="ARBA" id="ARBA00022691"/>
    </source>
</evidence>
<evidence type="ECO:0000256" key="2">
    <source>
        <dbReference type="ARBA" id="ARBA00011900"/>
    </source>
</evidence>